<sequence>MDGREGHESADTGGADRGVTRRRVLELGVGALAAAAVTPEFLRGGSRSVMNAQADVVMKRIPRSGEEIPAVGLGTWQTFDVGSDRTQRTALAEVLRTFHRLGGRVVDSSPMYGTSQEVLGDLAVETGLISDLWVATKVWIDGQSEGIDQMQRSMALLQRPSHIELMQVHNLRDVEVHLDTLEEWKAEGRFDYIGITTSSDRQYGAVEALLEAEPERIDFLQINYSLAERASGERILAMAQDRGIAVMVNRPFAGGRLFGAVRGRPLPEWAGSFGCEAWSQFFLKYVISHPAVTCAIPATSDPEHLVENMGGGRGDLPDEATRRLMEEAVG</sequence>
<dbReference type="AlphaFoldDB" id="A0A382A226"/>
<dbReference type="InterPro" id="IPR036812">
    <property type="entry name" value="NAD(P)_OxRdtase_dom_sf"/>
</dbReference>
<dbReference type="PANTHER" id="PTHR43312">
    <property type="entry name" value="D-THREO-ALDOSE 1-DEHYDROGENASE"/>
    <property type="match status" value="1"/>
</dbReference>
<dbReference type="Pfam" id="PF00248">
    <property type="entry name" value="Aldo_ket_red"/>
    <property type="match status" value="1"/>
</dbReference>
<dbReference type="SUPFAM" id="SSF51430">
    <property type="entry name" value="NAD(P)-linked oxidoreductase"/>
    <property type="match status" value="1"/>
</dbReference>
<evidence type="ECO:0000259" key="1">
    <source>
        <dbReference type="Pfam" id="PF00248"/>
    </source>
</evidence>
<dbReference type="EMBL" id="UINC01023407">
    <property type="protein sequence ID" value="SVA95003.1"/>
    <property type="molecule type" value="Genomic_DNA"/>
</dbReference>
<dbReference type="CDD" id="cd19095">
    <property type="entry name" value="AKR_PA4992-like"/>
    <property type="match status" value="1"/>
</dbReference>
<dbReference type="InterPro" id="IPR023210">
    <property type="entry name" value="NADP_OxRdtase_dom"/>
</dbReference>
<dbReference type="Gene3D" id="3.20.20.100">
    <property type="entry name" value="NADP-dependent oxidoreductase domain"/>
    <property type="match status" value="1"/>
</dbReference>
<accession>A0A382A226</accession>
<gene>
    <name evidence="2" type="ORF">METZ01_LOCUS147857</name>
</gene>
<dbReference type="InterPro" id="IPR053135">
    <property type="entry name" value="AKR2_Oxidoreductase"/>
</dbReference>
<reference evidence="2" key="1">
    <citation type="submission" date="2018-05" db="EMBL/GenBank/DDBJ databases">
        <authorList>
            <person name="Lanie J.A."/>
            <person name="Ng W.-L."/>
            <person name="Kazmierczak K.M."/>
            <person name="Andrzejewski T.M."/>
            <person name="Davidsen T.M."/>
            <person name="Wayne K.J."/>
            <person name="Tettelin H."/>
            <person name="Glass J.I."/>
            <person name="Rusch D."/>
            <person name="Podicherti R."/>
            <person name="Tsui H.-C.T."/>
            <person name="Winkler M.E."/>
        </authorList>
    </citation>
    <scope>NUCLEOTIDE SEQUENCE</scope>
</reference>
<organism evidence="2">
    <name type="scientific">marine metagenome</name>
    <dbReference type="NCBI Taxonomy" id="408172"/>
    <lineage>
        <taxon>unclassified sequences</taxon>
        <taxon>metagenomes</taxon>
        <taxon>ecological metagenomes</taxon>
    </lineage>
</organism>
<protein>
    <recommendedName>
        <fullName evidence="1">NADP-dependent oxidoreductase domain-containing protein</fullName>
    </recommendedName>
</protein>
<feature type="domain" description="NADP-dependent oxidoreductase" evidence="1">
    <location>
        <begin position="71"/>
        <end position="321"/>
    </location>
</feature>
<evidence type="ECO:0000313" key="2">
    <source>
        <dbReference type="EMBL" id="SVA95003.1"/>
    </source>
</evidence>
<name>A0A382A226_9ZZZZ</name>
<proteinExistence type="predicted"/>
<dbReference type="PANTHER" id="PTHR43312:SF1">
    <property type="entry name" value="NADP-DEPENDENT OXIDOREDUCTASE DOMAIN-CONTAINING PROTEIN"/>
    <property type="match status" value="1"/>
</dbReference>